<name>A0ACC0CDS4_CATRO</name>
<proteinExistence type="predicted"/>
<comment type="caution">
    <text evidence="1">The sequence shown here is derived from an EMBL/GenBank/DDBJ whole genome shotgun (WGS) entry which is preliminary data.</text>
</comment>
<organism evidence="1 2">
    <name type="scientific">Catharanthus roseus</name>
    <name type="common">Madagascar periwinkle</name>
    <name type="synonym">Vinca rosea</name>
    <dbReference type="NCBI Taxonomy" id="4058"/>
    <lineage>
        <taxon>Eukaryota</taxon>
        <taxon>Viridiplantae</taxon>
        <taxon>Streptophyta</taxon>
        <taxon>Embryophyta</taxon>
        <taxon>Tracheophyta</taxon>
        <taxon>Spermatophyta</taxon>
        <taxon>Magnoliopsida</taxon>
        <taxon>eudicotyledons</taxon>
        <taxon>Gunneridae</taxon>
        <taxon>Pentapetalae</taxon>
        <taxon>asterids</taxon>
        <taxon>lamiids</taxon>
        <taxon>Gentianales</taxon>
        <taxon>Apocynaceae</taxon>
        <taxon>Rauvolfioideae</taxon>
        <taxon>Vinceae</taxon>
        <taxon>Catharanthinae</taxon>
        <taxon>Catharanthus</taxon>
    </lineage>
</organism>
<reference evidence="2" key="1">
    <citation type="journal article" date="2023" name="Nat. Plants">
        <title>Single-cell RNA sequencing provides a high-resolution roadmap for understanding the multicellular compartmentation of specialized metabolism.</title>
        <authorList>
            <person name="Sun S."/>
            <person name="Shen X."/>
            <person name="Li Y."/>
            <person name="Li Y."/>
            <person name="Wang S."/>
            <person name="Li R."/>
            <person name="Zhang H."/>
            <person name="Shen G."/>
            <person name="Guo B."/>
            <person name="Wei J."/>
            <person name="Xu J."/>
            <person name="St-Pierre B."/>
            <person name="Chen S."/>
            <person name="Sun C."/>
        </authorList>
    </citation>
    <scope>NUCLEOTIDE SEQUENCE [LARGE SCALE GENOMIC DNA]</scope>
</reference>
<evidence type="ECO:0000313" key="1">
    <source>
        <dbReference type="EMBL" id="KAI5683071.1"/>
    </source>
</evidence>
<dbReference type="Proteomes" id="UP001060085">
    <property type="component" value="Linkage Group LG01"/>
</dbReference>
<gene>
    <name evidence="1" type="ORF">M9H77_04299</name>
</gene>
<evidence type="ECO:0000313" key="2">
    <source>
        <dbReference type="Proteomes" id="UP001060085"/>
    </source>
</evidence>
<sequence length="461" mass="51370">MSTSSSSSSSSPDEVDGGGGGRRGGSGELERPSTSRISRRRFGNRVWPAPFIEALAAQVAIDAFRSFGRLSAASALFNLFQVCSTWRAVSRSDLLWQNLAQRIWNRQRRLHDTWTWRDEFIYRHRTANNFRQHRYVYTTIEFPPPDHINNDNNEGVTCLRLSLSDHYLAAGFSNGTVYLFHLDTRLHLSTFHPEQRDRLGRFPSAVTGIILSDTQLVFATLDGDIHVVMINPPNPLRRAHSGDVVGDGALVDFTGCNRWWVGLYAGAPGRSFHVWNSETEELVFIGGTLTDPESLMGWHLLDQLTEFVGRIRVTSHETAMACTSLRVIVFDLRNQGRVLGDEEFQRGLMVGFADASDESFLVVDNRGLASVRRVESLDEVSRFTLRGAGGQRGGGLGCMNSGYAMICIGGVVRVWNTENGAYLYSFRERIGEANALIADERYVVAASSSDNILHLWNFGAP</sequence>
<keyword evidence="2" id="KW-1185">Reference proteome</keyword>
<accession>A0ACC0CDS4</accession>
<protein>
    <submittedName>
        <fullName evidence="1">Uncharacterized protein</fullName>
    </submittedName>
</protein>
<dbReference type="EMBL" id="CM044701">
    <property type="protein sequence ID" value="KAI5683071.1"/>
    <property type="molecule type" value="Genomic_DNA"/>
</dbReference>